<sequence length="80" mass="9011">MSDDTKKQSENLTGVSNIAYDLMIVLSNKLEGIAAIEEYRQDAADTGDTDCAALFERIQRQDRESIDELRSHLLRHLQGS</sequence>
<organism evidence="1">
    <name type="scientific">uncultured Thermomicrobiales bacterium</name>
    <dbReference type="NCBI Taxonomy" id="1645740"/>
    <lineage>
        <taxon>Bacteria</taxon>
        <taxon>Pseudomonadati</taxon>
        <taxon>Thermomicrobiota</taxon>
        <taxon>Thermomicrobia</taxon>
        <taxon>Thermomicrobiales</taxon>
        <taxon>environmental samples</taxon>
    </lineage>
</organism>
<evidence type="ECO:0008006" key="2">
    <source>
        <dbReference type="Google" id="ProtNLM"/>
    </source>
</evidence>
<reference evidence="1" key="1">
    <citation type="submission" date="2020-02" db="EMBL/GenBank/DDBJ databases">
        <authorList>
            <person name="Meier V. D."/>
        </authorList>
    </citation>
    <scope>NUCLEOTIDE SEQUENCE</scope>
    <source>
        <strain evidence="1">AVDCRST_MAG59</strain>
    </source>
</reference>
<accession>A0A6J4V0J4</accession>
<name>A0A6J4V0J4_9BACT</name>
<proteinExistence type="predicted"/>
<dbReference type="AlphaFoldDB" id="A0A6J4V0J4"/>
<evidence type="ECO:0000313" key="1">
    <source>
        <dbReference type="EMBL" id="CAA9565960.1"/>
    </source>
</evidence>
<dbReference type="EMBL" id="CADCWF010000204">
    <property type="protein sequence ID" value="CAA9565960.1"/>
    <property type="molecule type" value="Genomic_DNA"/>
</dbReference>
<protein>
    <recommendedName>
        <fullName evidence="2">DUF2383 domain-containing protein</fullName>
    </recommendedName>
</protein>
<gene>
    <name evidence="1" type="ORF">AVDCRST_MAG59-3038</name>
</gene>